<keyword evidence="1" id="KW-0449">Lipoprotein</keyword>
<dbReference type="Pfam" id="PF25593">
    <property type="entry name" value="GldD_lipo"/>
    <property type="match status" value="1"/>
</dbReference>
<accession>A0ABV6HEY7</accession>
<dbReference type="PROSITE" id="PS51257">
    <property type="entry name" value="PROKAR_LIPOPROTEIN"/>
    <property type="match status" value="1"/>
</dbReference>
<gene>
    <name evidence="1" type="primary">gldD</name>
    <name evidence="1" type="ORF">ACFFI0_03960</name>
</gene>
<dbReference type="Proteomes" id="UP001589774">
    <property type="component" value="Unassembled WGS sequence"/>
</dbReference>
<evidence type="ECO:0000313" key="1">
    <source>
        <dbReference type="EMBL" id="MFC0317446.1"/>
    </source>
</evidence>
<comment type="caution">
    <text evidence="1">The sequence shown here is derived from an EMBL/GenBank/DDBJ whole genome shotgun (WGS) entry which is preliminary data.</text>
</comment>
<protein>
    <submittedName>
        <fullName evidence="1">Gliding motility lipoprotein GldD</fullName>
    </submittedName>
</protein>
<dbReference type="RefSeq" id="WP_130854606.1">
    <property type="nucleotide sequence ID" value="NZ_JBHLWO010000001.1"/>
</dbReference>
<evidence type="ECO:0000313" key="2">
    <source>
        <dbReference type="Proteomes" id="UP001589774"/>
    </source>
</evidence>
<proteinExistence type="predicted"/>
<name>A0ABV6HEY7_9SPHI</name>
<organism evidence="1 2">
    <name type="scientific">Olivibacter oleidegradans</name>
    <dbReference type="NCBI Taxonomy" id="760123"/>
    <lineage>
        <taxon>Bacteria</taxon>
        <taxon>Pseudomonadati</taxon>
        <taxon>Bacteroidota</taxon>
        <taxon>Sphingobacteriia</taxon>
        <taxon>Sphingobacteriales</taxon>
        <taxon>Sphingobacteriaceae</taxon>
        <taxon>Olivibacter</taxon>
    </lineage>
</organism>
<sequence>MTSRGIIVIICVLLLGLFSSCGRDYAPKPRGYFRIKFPDKKYQAFKGACPFRFDYPRYAIIEPDTNVSARPCWFDVVFPSYNARIHLSYYPISSQKVFNQLVEDARTFAFKHTVRATAIDESTISFPDERVYGILYSIEGNSASSVQFFVTDSTRNYLRGALYFHEKPRLDSIRPVLDFLKQDINVMIKSMKWH</sequence>
<reference evidence="1 2" key="1">
    <citation type="submission" date="2024-09" db="EMBL/GenBank/DDBJ databases">
        <authorList>
            <person name="Sun Q."/>
            <person name="Mori K."/>
        </authorList>
    </citation>
    <scope>NUCLEOTIDE SEQUENCE [LARGE SCALE GENOMIC DNA]</scope>
    <source>
        <strain evidence="1 2">CCM 7765</strain>
    </source>
</reference>
<dbReference type="InterPro" id="IPR019850">
    <property type="entry name" value="GldD-like"/>
</dbReference>
<dbReference type="NCBIfam" id="TIGR03512">
    <property type="entry name" value="GldD_lipo"/>
    <property type="match status" value="1"/>
</dbReference>
<dbReference type="EMBL" id="JBHLWO010000001">
    <property type="protein sequence ID" value="MFC0317446.1"/>
    <property type="molecule type" value="Genomic_DNA"/>
</dbReference>
<keyword evidence="2" id="KW-1185">Reference proteome</keyword>